<organism evidence="2">
    <name type="scientific">hydrothermal vent metagenome</name>
    <dbReference type="NCBI Taxonomy" id="652676"/>
    <lineage>
        <taxon>unclassified sequences</taxon>
        <taxon>metagenomes</taxon>
        <taxon>ecological metagenomes</taxon>
    </lineage>
</organism>
<evidence type="ECO:0008006" key="3">
    <source>
        <dbReference type="Google" id="ProtNLM"/>
    </source>
</evidence>
<evidence type="ECO:0000256" key="1">
    <source>
        <dbReference type="SAM" id="Phobius"/>
    </source>
</evidence>
<dbReference type="AlphaFoldDB" id="A0A3B0ZT04"/>
<reference evidence="2" key="1">
    <citation type="submission" date="2018-06" db="EMBL/GenBank/DDBJ databases">
        <authorList>
            <person name="Zhirakovskaya E."/>
        </authorList>
    </citation>
    <scope>NUCLEOTIDE SEQUENCE</scope>
</reference>
<proteinExistence type="predicted"/>
<feature type="transmembrane region" description="Helical" evidence="1">
    <location>
        <begin position="12"/>
        <end position="37"/>
    </location>
</feature>
<name>A0A3B0ZT04_9ZZZZ</name>
<gene>
    <name evidence="2" type="ORF">MNBD_GAMMA23-314</name>
</gene>
<sequence>MNLISKQRGLTAISWLAVIAVAILFITLLLRLIPIYLEGYSVYTSMDGLKDDPKVATYPVRSLKKNLLKRLNINSVYSVTGDDIYVTRKAGKTIIEVEYEVRKTVIGNFDFIVRFQKEITVQ</sequence>
<keyword evidence="1" id="KW-0472">Membrane</keyword>
<keyword evidence="1" id="KW-1133">Transmembrane helix</keyword>
<dbReference type="Pfam" id="PF16137">
    <property type="entry name" value="DUF4845"/>
    <property type="match status" value="1"/>
</dbReference>
<protein>
    <recommendedName>
        <fullName evidence="3">DUF4845 domain-containing protein</fullName>
    </recommendedName>
</protein>
<evidence type="ECO:0000313" key="2">
    <source>
        <dbReference type="EMBL" id="VAW91203.1"/>
    </source>
</evidence>
<dbReference type="EMBL" id="UOFT01000006">
    <property type="protein sequence ID" value="VAW91203.1"/>
    <property type="molecule type" value="Genomic_DNA"/>
</dbReference>
<dbReference type="InterPro" id="IPR032314">
    <property type="entry name" value="DUF4845"/>
</dbReference>
<keyword evidence="1" id="KW-0812">Transmembrane</keyword>
<accession>A0A3B0ZT04</accession>